<keyword evidence="5 10" id="KW-0819">tRNA processing</keyword>
<dbReference type="Gene3D" id="1.10.20.140">
    <property type="match status" value="1"/>
</dbReference>
<evidence type="ECO:0000256" key="13">
    <source>
        <dbReference type="RuleBase" id="RU003785"/>
    </source>
</evidence>
<gene>
    <name evidence="10 14" type="primary">miaA</name>
    <name evidence="14" type="ORF">NRE15_00885</name>
</gene>
<sequence length="321" mass="36900">MAHKIPLIVIGGPTAVGKTALSIELAKHFDGEIINGDSIQIYKGLDIGTGKIKPDEMQNIPHHLLSFLEVNQTYDANQFKIDAHKSILEINARKKLPIIVGGTGLYLEGLLYDLEYGGKASRSQSVRTRLGERLNEIGEFALWDELNQIDPTAAANIPYQNSQRVIRALEVIEVTGDLFSQQQSHQKQESVYQELIFILNRPRSELYDRINLRVDKMIDEGLEQEVYRLYQLVDGEKVASTKGIGYKEWWPYFENQMSIEDVVEQIKQHSRRYAKRQLTWFRNRLTHTHWLDNQDEALAINEAITMVTQYLSNIEKGKMND</sequence>
<name>A0ABY5P6A5_9LACT</name>
<dbReference type="Pfam" id="PF01715">
    <property type="entry name" value="IPPT"/>
    <property type="match status" value="1"/>
</dbReference>
<evidence type="ECO:0000256" key="12">
    <source>
        <dbReference type="RuleBase" id="RU003784"/>
    </source>
</evidence>
<evidence type="ECO:0000256" key="11">
    <source>
        <dbReference type="RuleBase" id="RU003783"/>
    </source>
</evidence>
<evidence type="ECO:0000313" key="14">
    <source>
        <dbReference type="EMBL" id="UUX34257.1"/>
    </source>
</evidence>
<dbReference type="EMBL" id="CP102453">
    <property type="protein sequence ID" value="UUX34257.1"/>
    <property type="molecule type" value="Genomic_DNA"/>
</dbReference>
<feature type="binding site" evidence="10">
    <location>
        <begin position="14"/>
        <end position="19"/>
    </location>
    <ligand>
        <name>substrate</name>
    </ligand>
</feature>
<dbReference type="NCBIfam" id="TIGR00174">
    <property type="entry name" value="miaA"/>
    <property type="match status" value="1"/>
</dbReference>
<accession>A0ABY5P6A5</accession>
<comment type="catalytic activity">
    <reaction evidence="9 10 11">
        <text>adenosine(37) in tRNA + dimethylallyl diphosphate = N(6)-dimethylallyladenosine(37) in tRNA + diphosphate</text>
        <dbReference type="Rhea" id="RHEA:26482"/>
        <dbReference type="Rhea" id="RHEA-COMP:10162"/>
        <dbReference type="Rhea" id="RHEA-COMP:10375"/>
        <dbReference type="ChEBI" id="CHEBI:33019"/>
        <dbReference type="ChEBI" id="CHEBI:57623"/>
        <dbReference type="ChEBI" id="CHEBI:74411"/>
        <dbReference type="ChEBI" id="CHEBI:74415"/>
        <dbReference type="EC" id="2.5.1.75"/>
    </reaction>
</comment>
<dbReference type="PANTHER" id="PTHR11088">
    <property type="entry name" value="TRNA DIMETHYLALLYLTRANSFERASE"/>
    <property type="match status" value="1"/>
</dbReference>
<comment type="similarity">
    <text evidence="3 10 13">Belongs to the IPP transferase family.</text>
</comment>
<keyword evidence="7 10" id="KW-0067">ATP-binding</keyword>
<comment type="caution">
    <text evidence="10">Lacks conserved residue(s) required for the propagation of feature annotation.</text>
</comment>
<evidence type="ECO:0000256" key="9">
    <source>
        <dbReference type="ARBA" id="ARBA00049563"/>
    </source>
</evidence>
<keyword evidence="4 10" id="KW-0808">Transferase</keyword>
<evidence type="ECO:0000313" key="15">
    <source>
        <dbReference type="Proteomes" id="UP001315967"/>
    </source>
</evidence>
<evidence type="ECO:0000256" key="4">
    <source>
        <dbReference type="ARBA" id="ARBA00022679"/>
    </source>
</evidence>
<proteinExistence type="inferred from homology"/>
<comment type="cofactor">
    <cofactor evidence="1 10">
        <name>Mg(2+)</name>
        <dbReference type="ChEBI" id="CHEBI:18420"/>
    </cofactor>
</comment>
<dbReference type="EC" id="2.5.1.75" evidence="10"/>
<keyword evidence="8 10" id="KW-0460">Magnesium</keyword>
<dbReference type="InterPro" id="IPR027417">
    <property type="entry name" value="P-loop_NTPase"/>
</dbReference>
<dbReference type="GO" id="GO:0052381">
    <property type="term" value="F:tRNA dimethylallyltransferase activity"/>
    <property type="evidence" value="ECO:0007669"/>
    <property type="project" value="UniProtKB-EC"/>
</dbReference>
<evidence type="ECO:0000256" key="6">
    <source>
        <dbReference type="ARBA" id="ARBA00022741"/>
    </source>
</evidence>
<evidence type="ECO:0000256" key="5">
    <source>
        <dbReference type="ARBA" id="ARBA00022694"/>
    </source>
</evidence>
<evidence type="ECO:0000256" key="3">
    <source>
        <dbReference type="ARBA" id="ARBA00005842"/>
    </source>
</evidence>
<dbReference type="Proteomes" id="UP001315967">
    <property type="component" value="Chromosome"/>
</dbReference>
<organism evidence="14 15">
    <name type="scientific">Fundicoccus culcitae</name>
    <dbReference type="NCBI Taxonomy" id="2969821"/>
    <lineage>
        <taxon>Bacteria</taxon>
        <taxon>Bacillati</taxon>
        <taxon>Bacillota</taxon>
        <taxon>Bacilli</taxon>
        <taxon>Lactobacillales</taxon>
        <taxon>Aerococcaceae</taxon>
        <taxon>Fundicoccus</taxon>
    </lineage>
</organism>
<evidence type="ECO:0000256" key="2">
    <source>
        <dbReference type="ARBA" id="ARBA00003213"/>
    </source>
</evidence>
<dbReference type="SUPFAM" id="SSF52540">
    <property type="entry name" value="P-loop containing nucleoside triphosphate hydrolases"/>
    <property type="match status" value="2"/>
</dbReference>
<dbReference type="PANTHER" id="PTHR11088:SF60">
    <property type="entry name" value="TRNA DIMETHYLALLYLTRANSFERASE"/>
    <property type="match status" value="1"/>
</dbReference>
<keyword evidence="15" id="KW-1185">Reference proteome</keyword>
<dbReference type="InterPro" id="IPR039657">
    <property type="entry name" value="Dimethylallyltransferase"/>
</dbReference>
<reference evidence="14 15" key="1">
    <citation type="submission" date="2022-08" db="EMBL/GenBank/DDBJ databases">
        <title>Aerococcaceae sp. nov isolated from spoiled eye mask.</title>
        <authorList>
            <person name="Zhou G."/>
            <person name="Xie X.-B."/>
            <person name="Shi Q.-S."/>
            <person name="Wang Y.-S."/>
            <person name="Wen X."/>
            <person name="Peng H."/>
            <person name="Yang X.-J."/>
            <person name="Tao H.-B."/>
            <person name="Huang X.-M."/>
        </authorList>
    </citation>
    <scope>NUCLEOTIDE SEQUENCE [LARGE SCALE GENOMIC DNA]</scope>
    <source>
        <strain evidence="15">DM20194951</strain>
    </source>
</reference>
<feature type="region of interest" description="Interaction with substrate tRNA" evidence="10">
    <location>
        <begin position="37"/>
        <end position="40"/>
    </location>
</feature>
<protein>
    <recommendedName>
        <fullName evidence="10">tRNA dimethylallyltransferase</fullName>
        <ecNumber evidence="10">2.5.1.75</ecNumber>
    </recommendedName>
    <alternativeName>
        <fullName evidence="10">Dimethylallyl diphosphate:tRNA dimethylallyltransferase</fullName>
        <shortName evidence="10">DMAPP:tRNA dimethylallyltransferase</shortName>
        <shortName evidence="10">DMATase</shortName>
    </alternativeName>
    <alternativeName>
        <fullName evidence="10">Isopentenyl-diphosphate:tRNA isopentenyltransferase</fullName>
        <shortName evidence="10">IPP transferase</shortName>
        <shortName evidence="10">IPPT</shortName>
        <shortName evidence="10">IPTase</shortName>
    </alternativeName>
</protein>
<dbReference type="HAMAP" id="MF_00185">
    <property type="entry name" value="IPP_trans"/>
    <property type="match status" value="1"/>
</dbReference>
<comment type="subunit">
    <text evidence="10">Monomer.</text>
</comment>
<dbReference type="Gene3D" id="3.40.50.300">
    <property type="entry name" value="P-loop containing nucleotide triphosphate hydrolases"/>
    <property type="match status" value="1"/>
</dbReference>
<evidence type="ECO:0000256" key="10">
    <source>
        <dbReference type="HAMAP-Rule" id="MF_00185"/>
    </source>
</evidence>
<feature type="region of interest" description="Interaction with substrate tRNA" evidence="10">
    <location>
        <begin position="163"/>
        <end position="167"/>
    </location>
</feature>
<evidence type="ECO:0000256" key="7">
    <source>
        <dbReference type="ARBA" id="ARBA00022840"/>
    </source>
</evidence>
<evidence type="ECO:0000256" key="1">
    <source>
        <dbReference type="ARBA" id="ARBA00001946"/>
    </source>
</evidence>
<keyword evidence="6 10" id="KW-0547">Nucleotide-binding</keyword>
<feature type="site" description="Interaction with substrate tRNA" evidence="10">
    <location>
        <position position="103"/>
    </location>
</feature>
<feature type="binding site" evidence="10">
    <location>
        <begin position="12"/>
        <end position="19"/>
    </location>
    <ligand>
        <name>ATP</name>
        <dbReference type="ChEBI" id="CHEBI:30616"/>
    </ligand>
</feature>
<dbReference type="InterPro" id="IPR018022">
    <property type="entry name" value="IPT"/>
</dbReference>
<evidence type="ECO:0000256" key="8">
    <source>
        <dbReference type="ARBA" id="ARBA00022842"/>
    </source>
</evidence>
<dbReference type="RefSeq" id="WP_313793760.1">
    <property type="nucleotide sequence ID" value="NZ_CP102453.1"/>
</dbReference>
<feature type="site" description="Interaction with substrate tRNA" evidence="10">
    <location>
        <position position="127"/>
    </location>
</feature>
<comment type="function">
    <text evidence="2 10 12">Catalyzes the transfer of a dimethylallyl group onto the adenine at position 37 in tRNAs that read codons beginning with uridine, leading to the formation of N6-(dimethylallyl)adenosine (i(6)A).</text>
</comment>